<dbReference type="EMBL" id="NSCM01000029">
    <property type="protein sequence ID" value="RAX10376.1"/>
    <property type="molecule type" value="Genomic_DNA"/>
</dbReference>
<evidence type="ECO:0000313" key="8">
    <source>
        <dbReference type="Proteomes" id="UP000466619"/>
    </source>
</evidence>
<protein>
    <submittedName>
        <fullName evidence="6">Arylesterase</fullName>
    </submittedName>
</protein>
<dbReference type="AlphaFoldDB" id="A0A329X1M2"/>
<evidence type="ECO:0000313" key="7">
    <source>
        <dbReference type="Proteomes" id="UP000250919"/>
    </source>
</evidence>
<accession>A0A329X1M2</accession>
<proteinExistence type="inferred from homology"/>
<dbReference type="GeneID" id="88807165"/>
<evidence type="ECO:0000313" key="6">
    <source>
        <dbReference type="EMBL" id="RAX10376.1"/>
    </source>
</evidence>
<evidence type="ECO:0000256" key="1">
    <source>
        <dbReference type="ARBA" id="ARBA00008595"/>
    </source>
</evidence>
<sequence length="340" mass="37631">MKKLIGIVLVIAALAYTINLLFDAGVFYSVQDIHMQQCRKIEGVNGAEDIVPLQDGGALISSLNRHGNVSGTLYYLQPGQAPLLLPGDYPAEFFPHGIDVWQQEGNTWVYVVNHRHQGDRIDVFRFERAAMRLVYQPALSRSVGKNINDISIIDKTHWLLTRDHAYSGLLGRIEDYLRLPLARVLLIDDSGVHTLLDGLHFANGIYYDRQRERLYVAETTSGALSSWAWQPGGTAPMLLSRVTGLHGVDNIMPDEKRDRLLVAAHPQLLKLAAYQKDAQVRSPSLVWQLAIAPNGETERAQVIHQSHGQMLAAISVAAPLAGQVVMGSVFDNGLLMCRGN</sequence>
<evidence type="ECO:0000256" key="2">
    <source>
        <dbReference type="ARBA" id="ARBA00022801"/>
    </source>
</evidence>
<comment type="caution">
    <text evidence="6">The sequence shown here is derived from an EMBL/GenBank/DDBJ whole genome shotgun (WGS) entry which is preliminary data.</text>
</comment>
<reference evidence="6 7" key="2">
    <citation type="journal article" date="2018" name="Int. J. Syst. Evol. Microbiol.">
        <title>Whole-genome-based revisit of Photorhabdus phylogeny: proposal for the elevation of most Photorhabdus subspecies to the species level and description of one novel species Photorhabdus bodei sp. nov., and one novel subspecies Photorhabdus laumondii subsp. clarkei subsp. nov.</title>
        <authorList>
            <person name="Machado R.A.R."/>
            <person name="Wuthrich D."/>
            <person name="Kuhnert P."/>
            <person name="Arce C.C.M."/>
            <person name="Thonen L."/>
            <person name="Ruiz C."/>
            <person name="Zhang X."/>
            <person name="Robert C.A.M."/>
            <person name="Karimi J."/>
            <person name="Kamali S."/>
            <person name="Ma J."/>
            <person name="Bruggmann R."/>
            <person name="Erb M."/>
        </authorList>
    </citation>
    <scope>NUCLEOTIDE SEQUENCE [LARGE SCALE GENOMIC DNA]</scope>
    <source>
        <strain evidence="6 7">LJ24-63</strain>
    </source>
</reference>
<dbReference type="Proteomes" id="UP000466619">
    <property type="component" value="Unassembled WGS sequence"/>
</dbReference>
<dbReference type="InterPro" id="IPR011042">
    <property type="entry name" value="6-blade_b-propeller_TolB-like"/>
</dbReference>
<dbReference type="PANTHER" id="PTHR11799">
    <property type="entry name" value="PARAOXONASE"/>
    <property type="match status" value="1"/>
</dbReference>
<organism evidence="6 7">
    <name type="scientific">Photorhabdus bodei</name>
    <dbReference type="NCBI Taxonomy" id="2029681"/>
    <lineage>
        <taxon>Bacteria</taxon>
        <taxon>Pseudomonadati</taxon>
        <taxon>Pseudomonadota</taxon>
        <taxon>Gammaproteobacteria</taxon>
        <taxon>Enterobacterales</taxon>
        <taxon>Morganellaceae</taxon>
        <taxon>Photorhabdus</taxon>
    </lineage>
</organism>
<dbReference type="SUPFAM" id="SSF63829">
    <property type="entry name" value="Calcium-dependent phosphotriesterase"/>
    <property type="match status" value="1"/>
</dbReference>
<dbReference type="Pfam" id="PF01731">
    <property type="entry name" value="Arylesterase"/>
    <property type="match status" value="1"/>
</dbReference>
<dbReference type="InterPro" id="IPR002640">
    <property type="entry name" value="Arylesterase"/>
</dbReference>
<keyword evidence="8" id="KW-1185">Reference proteome</keyword>
<evidence type="ECO:0000313" key="5">
    <source>
        <dbReference type="EMBL" id="NDL03670.1"/>
    </source>
</evidence>
<dbReference type="RefSeq" id="WP_112895947.1">
    <property type="nucleotide sequence ID" value="NZ_CAWNYH010000029.1"/>
</dbReference>
<comment type="similarity">
    <text evidence="1">Belongs to the paraoxonase family.</text>
</comment>
<dbReference type="Gene3D" id="2.120.10.30">
    <property type="entry name" value="TolB, C-terminal domain"/>
    <property type="match status" value="1"/>
</dbReference>
<gene>
    <name evidence="6" type="ORF">CKY02_15090</name>
    <name evidence="5" type="ORF">GPY48_10655</name>
</gene>
<reference evidence="5 8" key="3">
    <citation type="submission" date="2019-12" db="EMBL/GenBank/DDBJ databases">
        <title>Engineering Photorhabdus to improve their lethality against agricultural pests.</title>
        <authorList>
            <person name="Machado R.A.R."/>
        </authorList>
    </citation>
    <scope>NUCLEOTIDE SEQUENCE [LARGE SCALE GENOMIC DNA]</scope>
    <source>
        <strain evidence="5 8">M-CN4</strain>
    </source>
</reference>
<name>A0A329X1M2_9GAMM</name>
<keyword evidence="2" id="KW-0378">Hydrolase</keyword>
<dbReference type="Proteomes" id="UP000250919">
    <property type="component" value="Unassembled WGS sequence"/>
</dbReference>
<keyword evidence="3" id="KW-1015">Disulfide bond</keyword>
<dbReference type="GO" id="GO:0004064">
    <property type="term" value="F:arylesterase activity"/>
    <property type="evidence" value="ECO:0007669"/>
    <property type="project" value="InterPro"/>
</dbReference>
<evidence type="ECO:0000256" key="3">
    <source>
        <dbReference type="ARBA" id="ARBA00023157"/>
    </source>
</evidence>
<reference evidence="6" key="1">
    <citation type="submission" date="2017-08" db="EMBL/GenBank/DDBJ databases">
        <authorList>
            <person name="de Groot N.N."/>
        </authorList>
    </citation>
    <scope>NUCLEOTIDE SEQUENCE</scope>
    <source>
        <strain evidence="6">LJ24-63</strain>
    </source>
</reference>
<dbReference type="InterPro" id="IPR051288">
    <property type="entry name" value="Serum_paraoxonase/arylesterase"/>
</dbReference>
<keyword evidence="4" id="KW-0325">Glycoprotein</keyword>
<dbReference type="EMBL" id="WSFC01000019">
    <property type="protein sequence ID" value="NDL03670.1"/>
    <property type="molecule type" value="Genomic_DNA"/>
</dbReference>
<dbReference type="PANTHER" id="PTHR11799:SF12">
    <property type="entry name" value="PARAOXONASE-RELATED"/>
    <property type="match status" value="1"/>
</dbReference>
<evidence type="ECO:0000256" key="4">
    <source>
        <dbReference type="ARBA" id="ARBA00023180"/>
    </source>
</evidence>